<evidence type="ECO:0000313" key="3">
    <source>
        <dbReference type="Proteomes" id="UP000033689"/>
    </source>
</evidence>
<accession>A0A0F3QF11</accession>
<proteinExistence type="predicted"/>
<gene>
    <name evidence="2" type="ORF">RBEMOGI_1642</name>
</gene>
<protein>
    <submittedName>
        <fullName evidence="2">DnaA N-terminal domain protein</fullName>
    </submittedName>
</protein>
<organism evidence="2 3">
    <name type="scientific">Rickettsia bellii str. RML Mogi</name>
    <dbReference type="NCBI Taxonomy" id="1359194"/>
    <lineage>
        <taxon>Bacteria</taxon>
        <taxon>Pseudomonadati</taxon>
        <taxon>Pseudomonadota</taxon>
        <taxon>Alphaproteobacteria</taxon>
        <taxon>Rickettsiales</taxon>
        <taxon>Rickettsiaceae</taxon>
        <taxon>Rickettsieae</taxon>
        <taxon>Rickettsia</taxon>
        <taxon>belli group</taxon>
    </lineage>
</organism>
<dbReference type="EMBL" id="LAOJ01000002">
    <property type="protein sequence ID" value="KJV91155.1"/>
    <property type="molecule type" value="Genomic_DNA"/>
</dbReference>
<sequence length="673" mass="77596">SITYPSLKLAKLLGVDASCDTAHFTYSAHNSSSDANMRATVLKMTAKLESLGLLNVFRRKRSNDMDKANKLIPVLPDRLYDRMKDLPINLKVSDSSKLDHESNLEHILRTKLFVPIELEFMKSLFKNNLPSKYKLFFLNCIMSAYRNFRQNFCSSDILSFSSTSSELIRQNNISKRTLFNIFKYIKQQGDSFFLNVEHKYTKSDDIDCNRYDKSIFVISINPLVFPISHICQSKGKEISNINQDETQGTNTSIFLDNYKGFREGVQKKQPSSAKKAALNNKEEIIKNKDIDYIDANCENSSISCSSSTLTSEKNYKEEFLEDKQCLSSSEFYNNSSFFNDFFADFTDSQQQNSEVLQFKQPCSNKNLEVSTSVIKDISEYKELRHFYPISSDDSKKLNFCAGREFDTNFTNQLLLKLYIKYPEKRFKNKFTFLDYMVKALKKEKHQAPLVNNTSFRFSCNINEQEKRVLEYERYLSQIENSFDTSKKMCIKKKIAGRFSSEVAYKILTKVEFKLNPDNSFITALIPSSLALSERQTEILSDQLEAVYGINGYYVEIVTASKDLAKAQATSKALPEEMYINTKESREQQEMCYFSAIPSTSAWHGIRQDLIAEFGKDIDNSWFSKAIVTESKETGLLGVIMPNKFMSDFIKNRYGYAISRISGTFGFKYIEYNY</sequence>
<feature type="non-terminal residue" evidence="2">
    <location>
        <position position="1"/>
    </location>
</feature>
<dbReference type="AlphaFoldDB" id="A0A0F3QF11"/>
<dbReference type="InterPro" id="IPR024633">
    <property type="entry name" value="DnaA_N_dom"/>
</dbReference>
<feature type="domain" description="DnaA N-terminal" evidence="1">
    <location>
        <begin position="600"/>
        <end position="658"/>
    </location>
</feature>
<comment type="caution">
    <text evidence="2">The sequence shown here is derived from an EMBL/GenBank/DDBJ whole genome shotgun (WGS) entry which is preliminary data.</text>
</comment>
<evidence type="ECO:0000259" key="1">
    <source>
        <dbReference type="Pfam" id="PF11638"/>
    </source>
</evidence>
<dbReference type="Pfam" id="PF11638">
    <property type="entry name" value="DnaA_N"/>
    <property type="match status" value="1"/>
</dbReference>
<evidence type="ECO:0000313" key="2">
    <source>
        <dbReference type="EMBL" id="KJV91155.1"/>
    </source>
</evidence>
<dbReference type="PATRIC" id="fig|1359194.3.peg.1678"/>
<name>A0A0F3QF11_RICBE</name>
<dbReference type="RefSeq" id="WP_045800017.1">
    <property type="nucleotide sequence ID" value="NZ_LAOJ01000002.1"/>
</dbReference>
<reference evidence="2 3" key="1">
    <citation type="submission" date="2015-02" db="EMBL/GenBank/DDBJ databases">
        <title>Genome Sequencing of Rickettsiales.</title>
        <authorList>
            <person name="Daugherty S.C."/>
            <person name="Su Q."/>
            <person name="Abolude K."/>
            <person name="Beier-Sexton M."/>
            <person name="Carlyon J.A."/>
            <person name="Carter R."/>
            <person name="Day N.P."/>
            <person name="Dumler S.J."/>
            <person name="Dyachenko V."/>
            <person name="Godinez A."/>
            <person name="Kurtti T.J."/>
            <person name="Lichay M."/>
            <person name="Mullins K.E."/>
            <person name="Ott S."/>
            <person name="Pappas-Brown V."/>
            <person name="Paris D.H."/>
            <person name="Patel P."/>
            <person name="Richards A.L."/>
            <person name="Sadzewicz L."/>
            <person name="Sears K."/>
            <person name="Seidman D."/>
            <person name="Sengamalay N."/>
            <person name="Stenos J."/>
            <person name="Tallon L.J."/>
            <person name="Vincent G."/>
            <person name="Fraser C.M."/>
            <person name="Munderloh U."/>
            <person name="Dunning-Hotopp J.C."/>
        </authorList>
    </citation>
    <scope>NUCLEOTIDE SEQUENCE [LARGE SCALE GENOMIC DNA]</scope>
    <source>
        <strain evidence="2 3">RML Mogi</strain>
    </source>
</reference>
<dbReference type="Proteomes" id="UP000033689">
    <property type="component" value="Unassembled WGS sequence"/>
</dbReference>